<proteinExistence type="predicted"/>
<keyword evidence="6" id="KW-1185">Reference proteome</keyword>
<organism evidence="5 6">
    <name type="scientific">Paraglomus brasilianum</name>
    <dbReference type="NCBI Taxonomy" id="144538"/>
    <lineage>
        <taxon>Eukaryota</taxon>
        <taxon>Fungi</taxon>
        <taxon>Fungi incertae sedis</taxon>
        <taxon>Mucoromycota</taxon>
        <taxon>Glomeromycotina</taxon>
        <taxon>Glomeromycetes</taxon>
        <taxon>Paraglomerales</taxon>
        <taxon>Paraglomeraceae</taxon>
        <taxon>Paraglomus</taxon>
    </lineage>
</organism>
<feature type="non-terminal residue" evidence="5">
    <location>
        <position position="288"/>
    </location>
</feature>
<dbReference type="GO" id="GO:0004190">
    <property type="term" value="F:aspartic-type endopeptidase activity"/>
    <property type="evidence" value="ECO:0007669"/>
    <property type="project" value="UniProtKB-KW"/>
</dbReference>
<keyword evidence="1" id="KW-0064">Aspartyl protease</keyword>
<feature type="domain" description="Peptidase A2" evidence="4">
    <location>
        <begin position="122"/>
        <end position="165"/>
    </location>
</feature>
<keyword evidence="2" id="KW-0378">Hydrolase</keyword>
<dbReference type="PROSITE" id="PS50175">
    <property type="entry name" value="ASP_PROT_RETROV"/>
    <property type="match status" value="1"/>
</dbReference>
<keyword evidence="1" id="KW-0645">Protease</keyword>
<sequence>KQQAPADMAAAVRLAKVHSRAVRDEMKPEASTAAEINEVMAGEIRELKQKEATGKQIANSGQCTGDKEDNPGIGPEGKRAAPPLEGIGGGIDQRPSQGARQYGDTDVSGPTYCKAFVEEEESRILVDTGSSVTIISAKFFDKIAGKMKAKPILEKVVYQIQGVTGHLERPKGEVKNLPLKFKKNGITWELNACIMESATADIILGTNFLIKHKATLNMLEKQLVLSKANGMKETIPLVEKTHLHIRSVNIAEPMDIDPNPKWNCSKGKAYYRCMSTYIPDDMEDDREP</sequence>
<evidence type="ECO:0000313" key="5">
    <source>
        <dbReference type="EMBL" id="CAG8673639.1"/>
    </source>
</evidence>
<protein>
    <submittedName>
        <fullName evidence="5">1808_t:CDS:1</fullName>
    </submittedName>
</protein>
<name>A0A9N9HB71_9GLOM</name>
<comment type="caution">
    <text evidence="5">The sequence shown here is derived from an EMBL/GenBank/DDBJ whole genome shotgun (WGS) entry which is preliminary data.</text>
</comment>
<reference evidence="5" key="1">
    <citation type="submission" date="2021-06" db="EMBL/GenBank/DDBJ databases">
        <authorList>
            <person name="Kallberg Y."/>
            <person name="Tangrot J."/>
            <person name="Rosling A."/>
        </authorList>
    </citation>
    <scope>NUCLEOTIDE SEQUENCE</scope>
    <source>
        <strain evidence="5">BR232B</strain>
    </source>
</reference>
<evidence type="ECO:0000259" key="4">
    <source>
        <dbReference type="PROSITE" id="PS50175"/>
    </source>
</evidence>
<accession>A0A9N9HB71</accession>
<dbReference type="PROSITE" id="PS00141">
    <property type="entry name" value="ASP_PROTEASE"/>
    <property type="match status" value="1"/>
</dbReference>
<dbReference type="EMBL" id="CAJVPI010005370">
    <property type="protein sequence ID" value="CAG8673639.1"/>
    <property type="molecule type" value="Genomic_DNA"/>
</dbReference>
<feature type="non-terminal residue" evidence="5">
    <location>
        <position position="1"/>
    </location>
</feature>
<evidence type="ECO:0000256" key="2">
    <source>
        <dbReference type="ARBA" id="ARBA00022801"/>
    </source>
</evidence>
<dbReference type="CDD" id="cd00303">
    <property type="entry name" value="retropepsin_like"/>
    <property type="match status" value="1"/>
</dbReference>
<dbReference type="SUPFAM" id="SSF50630">
    <property type="entry name" value="Acid proteases"/>
    <property type="match status" value="1"/>
</dbReference>
<dbReference type="AlphaFoldDB" id="A0A9N9HB71"/>
<evidence type="ECO:0000256" key="1">
    <source>
        <dbReference type="ARBA" id="ARBA00022750"/>
    </source>
</evidence>
<evidence type="ECO:0000256" key="3">
    <source>
        <dbReference type="SAM" id="MobiDB-lite"/>
    </source>
</evidence>
<evidence type="ECO:0000313" key="6">
    <source>
        <dbReference type="Proteomes" id="UP000789739"/>
    </source>
</evidence>
<dbReference type="GO" id="GO:0006508">
    <property type="term" value="P:proteolysis"/>
    <property type="evidence" value="ECO:0007669"/>
    <property type="project" value="InterPro"/>
</dbReference>
<gene>
    <name evidence="5" type="ORF">PBRASI_LOCUS11438</name>
</gene>
<dbReference type="InterPro" id="IPR001995">
    <property type="entry name" value="Peptidase_A2_cat"/>
</dbReference>
<dbReference type="InterPro" id="IPR001969">
    <property type="entry name" value="Aspartic_peptidase_AS"/>
</dbReference>
<feature type="region of interest" description="Disordered" evidence="3">
    <location>
        <begin position="50"/>
        <end position="105"/>
    </location>
</feature>
<dbReference type="Pfam" id="PF08284">
    <property type="entry name" value="RVP_2"/>
    <property type="match status" value="1"/>
</dbReference>
<dbReference type="Gene3D" id="2.40.70.10">
    <property type="entry name" value="Acid Proteases"/>
    <property type="match status" value="1"/>
</dbReference>
<dbReference type="InterPro" id="IPR021109">
    <property type="entry name" value="Peptidase_aspartic_dom_sf"/>
</dbReference>
<dbReference type="OrthoDB" id="2442646at2759"/>
<dbReference type="Proteomes" id="UP000789739">
    <property type="component" value="Unassembled WGS sequence"/>
</dbReference>